<evidence type="ECO:0000259" key="5">
    <source>
        <dbReference type="Pfam" id="PF07732"/>
    </source>
</evidence>
<evidence type="ECO:0000256" key="1">
    <source>
        <dbReference type="ARBA" id="ARBA00022723"/>
    </source>
</evidence>
<dbReference type="Pfam" id="PF07732">
    <property type="entry name" value="Cu-oxidase_3"/>
    <property type="match status" value="1"/>
</dbReference>
<dbReference type="Pfam" id="PF07731">
    <property type="entry name" value="Cu-oxidase_2"/>
    <property type="match status" value="1"/>
</dbReference>
<name>A0A6J6XRE3_9ZZZZ</name>
<proteinExistence type="predicted"/>
<dbReference type="InterPro" id="IPR045087">
    <property type="entry name" value="Cu-oxidase_fam"/>
</dbReference>
<evidence type="ECO:0000313" key="7">
    <source>
        <dbReference type="EMBL" id="CAB4799860.1"/>
    </source>
</evidence>
<keyword evidence="1" id="KW-0479">Metal-binding</keyword>
<dbReference type="GO" id="GO:0016491">
    <property type="term" value="F:oxidoreductase activity"/>
    <property type="evidence" value="ECO:0007669"/>
    <property type="project" value="UniProtKB-KW"/>
</dbReference>
<feature type="domain" description="Plastocyanin-like" evidence="5">
    <location>
        <begin position="204"/>
        <end position="311"/>
    </location>
</feature>
<feature type="domain" description="Plastocyanin-like" evidence="4">
    <location>
        <begin position="338"/>
        <end position="441"/>
    </location>
</feature>
<dbReference type="Gene3D" id="2.60.40.420">
    <property type="entry name" value="Cupredoxins - blue copper proteins"/>
    <property type="match status" value="3"/>
</dbReference>
<keyword evidence="3" id="KW-0186">Copper</keyword>
<sequence length="449" mass="47939">MTAMNNDERSVLAVGGFGLGVVALAFAGFAISRSGDSGSNGSVTAAVTTTAVDVNLTEFAMTPNMLDVPPGDVTIHVTNSGNIPHNFSIAERNLTTRDLQPGEAQTITLKNATEGEIAFQCNIPGHAASGMKGMIHVSAAGSATTTPAPPTTMSYQEMDKAMTERALRFVNEPKSTFGGSALEPKILADGTKEFDLTTSIVDWEVEPGKIVKAWTYNGMVPGPSIRVEVGDKVKIVLKNELPESTDIHFHGIRVPNAMDGVDPFTQDPVEPGKSFIYEFTALEPAVGMYHSHHDAQTQIPNGLAGAFIIGDMPLPVSLADKGITKIDQTVNMMLNDAGTIGLTLNGKSFPATEPYSANVGDTMLVNYFNEGLTAHPMHMHQPVGWIIAKDGVPLKEPMAEDTILVAPGERYTVVYHFTDPGVWAWHCHILTHAEGPQGMFGMVTAIIVK</sequence>
<accession>A0A6J6XRE3</accession>
<dbReference type="InterPro" id="IPR011706">
    <property type="entry name" value="Cu-oxidase_C"/>
</dbReference>
<dbReference type="Pfam" id="PF13473">
    <property type="entry name" value="Cupredoxin_1"/>
    <property type="match status" value="1"/>
</dbReference>
<keyword evidence="2" id="KW-0560">Oxidoreductase</keyword>
<dbReference type="AlphaFoldDB" id="A0A6J6XRE3"/>
<dbReference type="PROSITE" id="PS00196">
    <property type="entry name" value="COPPER_BLUE"/>
    <property type="match status" value="1"/>
</dbReference>
<dbReference type="InterPro" id="IPR028096">
    <property type="entry name" value="EfeO_Cupredoxin"/>
</dbReference>
<dbReference type="InterPro" id="IPR028871">
    <property type="entry name" value="BlueCu_1_BS"/>
</dbReference>
<dbReference type="GO" id="GO:0005507">
    <property type="term" value="F:copper ion binding"/>
    <property type="evidence" value="ECO:0007669"/>
    <property type="project" value="InterPro"/>
</dbReference>
<gene>
    <name evidence="7" type="ORF">UFOPK2992_00961</name>
</gene>
<dbReference type="SUPFAM" id="SSF49503">
    <property type="entry name" value="Cupredoxins"/>
    <property type="match status" value="3"/>
</dbReference>
<organism evidence="7">
    <name type="scientific">freshwater metagenome</name>
    <dbReference type="NCBI Taxonomy" id="449393"/>
    <lineage>
        <taxon>unclassified sequences</taxon>
        <taxon>metagenomes</taxon>
        <taxon>ecological metagenomes</taxon>
    </lineage>
</organism>
<dbReference type="InterPro" id="IPR008972">
    <property type="entry name" value="Cupredoxin"/>
</dbReference>
<reference evidence="7" key="1">
    <citation type="submission" date="2020-05" db="EMBL/GenBank/DDBJ databases">
        <authorList>
            <person name="Chiriac C."/>
            <person name="Salcher M."/>
            <person name="Ghai R."/>
            <person name="Kavagutti S V."/>
        </authorList>
    </citation>
    <scope>NUCLEOTIDE SEQUENCE</scope>
</reference>
<dbReference type="PANTHER" id="PTHR11709">
    <property type="entry name" value="MULTI-COPPER OXIDASE"/>
    <property type="match status" value="1"/>
</dbReference>
<dbReference type="CDD" id="cd04202">
    <property type="entry name" value="CuRO_D2_2dMcoN_like"/>
    <property type="match status" value="1"/>
</dbReference>
<dbReference type="PANTHER" id="PTHR11709:SF394">
    <property type="entry name" value="FI03373P-RELATED"/>
    <property type="match status" value="1"/>
</dbReference>
<protein>
    <submittedName>
        <fullName evidence="7">Unannotated protein</fullName>
    </submittedName>
</protein>
<evidence type="ECO:0000259" key="4">
    <source>
        <dbReference type="Pfam" id="PF07731"/>
    </source>
</evidence>
<dbReference type="InterPro" id="IPR011707">
    <property type="entry name" value="Cu-oxidase-like_N"/>
</dbReference>
<evidence type="ECO:0000256" key="3">
    <source>
        <dbReference type="ARBA" id="ARBA00023008"/>
    </source>
</evidence>
<evidence type="ECO:0000256" key="2">
    <source>
        <dbReference type="ARBA" id="ARBA00023002"/>
    </source>
</evidence>
<dbReference type="EMBL" id="CAFAAI010000155">
    <property type="protein sequence ID" value="CAB4799860.1"/>
    <property type="molecule type" value="Genomic_DNA"/>
</dbReference>
<feature type="domain" description="EfeO-type cupredoxin-like" evidence="6">
    <location>
        <begin position="46"/>
        <end position="130"/>
    </location>
</feature>
<evidence type="ECO:0000259" key="6">
    <source>
        <dbReference type="Pfam" id="PF13473"/>
    </source>
</evidence>